<sequence>MKTNVLTLIKDDIKISRLTNALDRLNVPVNHYPLGNAKVIFSLMEIPEAEQNFEMYYKLIEQAADMEQFDSTEKISESAEGIFRELMGV</sequence>
<organism evidence="1 2">
    <name type="scientific">Fluviicola chungangensis</name>
    <dbReference type="NCBI Taxonomy" id="2597671"/>
    <lineage>
        <taxon>Bacteria</taxon>
        <taxon>Pseudomonadati</taxon>
        <taxon>Bacteroidota</taxon>
        <taxon>Flavobacteriia</taxon>
        <taxon>Flavobacteriales</taxon>
        <taxon>Crocinitomicaceae</taxon>
        <taxon>Fluviicola</taxon>
    </lineage>
</organism>
<protein>
    <submittedName>
        <fullName evidence="1">Uncharacterized protein</fullName>
    </submittedName>
</protein>
<dbReference type="Proteomes" id="UP000316008">
    <property type="component" value="Unassembled WGS sequence"/>
</dbReference>
<keyword evidence="2" id="KW-1185">Reference proteome</keyword>
<proteinExistence type="predicted"/>
<evidence type="ECO:0000313" key="1">
    <source>
        <dbReference type="EMBL" id="TSJ46645.1"/>
    </source>
</evidence>
<comment type="caution">
    <text evidence="1">The sequence shown here is derived from an EMBL/GenBank/DDBJ whole genome shotgun (WGS) entry which is preliminary data.</text>
</comment>
<dbReference type="RefSeq" id="WP_144332182.1">
    <property type="nucleotide sequence ID" value="NZ_VLPL01000002.1"/>
</dbReference>
<reference evidence="1 2" key="1">
    <citation type="submission" date="2019-07" db="EMBL/GenBank/DDBJ databases">
        <authorList>
            <person name="Huq M.A."/>
        </authorList>
    </citation>
    <scope>NUCLEOTIDE SEQUENCE [LARGE SCALE GENOMIC DNA]</scope>
    <source>
        <strain evidence="1 2">MAH-3</strain>
    </source>
</reference>
<name>A0A556N3H5_9FLAO</name>
<dbReference type="AlphaFoldDB" id="A0A556N3H5"/>
<accession>A0A556N3H5</accession>
<evidence type="ECO:0000313" key="2">
    <source>
        <dbReference type="Proteomes" id="UP000316008"/>
    </source>
</evidence>
<gene>
    <name evidence="1" type="ORF">FO442_05660</name>
</gene>
<dbReference type="EMBL" id="VLPL01000002">
    <property type="protein sequence ID" value="TSJ46645.1"/>
    <property type="molecule type" value="Genomic_DNA"/>
</dbReference>